<evidence type="ECO:0000256" key="8">
    <source>
        <dbReference type="ARBA" id="ARBA00023136"/>
    </source>
</evidence>
<evidence type="ECO:0000256" key="16">
    <source>
        <dbReference type="SAM" id="SignalP"/>
    </source>
</evidence>
<organism evidence="17 18">
    <name type="scientific">Szabonella alba</name>
    <dbReference type="NCBI Taxonomy" id="2804194"/>
    <lineage>
        <taxon>Bacteria</taxon>
        <taxon>Pseudomonadati</taxon>
        <taxon>Pseudomonadota</taxon>
        <taxon>Alphaproteobacteria</taxon>
        <taxon>Rhodobacterales</taxon>
        <taxon>Paracoccaceae</taxon>
        <taxon>Szabonella</taxon>
    </lineage>
</organism>
<evidence type="ECO:0000256" key="5">
    <source>
        <dbReference type="ARBA" id="ARBA00022781"/>
    </source>
</evidence>
<evidence type="ECO:0000313" key="18">
    <source>
        <dbReference type="Proteomes" id="UP000648908"/>
    </source>
</evidence>
<dbReference type="InterPro" id="IPR002146">
    <property type="entry name" value="ATP_synth_b/b'su_bac/chlpt"/>
</dbReference>
<evidence type="ECO:0000256" key="9">
    <source>
        <dbReference type="ARBA" id="ARBA00023310"/>
    </source>
</evidence>
<dbReference type="GO" id="GO:0046961">
    <property type="term" value="F:proton-transporting ATPase activity, rotational mechanism"/>
    <property type="evidence" value="ECO:0007669"/>
    <property type="project" value="TreeGrafter"/>
</dbReference>
<evidence type="ECO:0000256" key="3">
    <source>
        <dbReference type="ARBA" id="ARBA00022547"/>
    </source>
</evidence>
<evidence type="ECO:0000256" key="12">
    <source>
        <dbReference type="ARBA" id="ARBA00037847"/>
    </source>
</evidence>
<dbReference type="RefSeq" id="WP_202689701.1">
    <property type="nucleotide sequence ID" value="NZ_JAESVN010000008.1"/>
</dbReference>
<comment type="function">
    <text evidence="11">Component of the F(0) channel, it forms part of the peripheral stalk, linking F(1) to F(0). The b'-subunit is a diverged and duplicated form of b found in plants and photosynthetic bacteria.</text>
</comment>
<comment type="subunit">
    <text evidence="13">F-type ATPases have 2 components, F(1) - the catalytic core - and F(0) - the membrane proton channel. F(1) has five subunits: alpha(3), beta(3), gamma(1), delta(1), epsilon(1). F(0) has three main subunits: a(1), b(2) and c(10-14). The alpha and beta chains form an alternating ring which encloses part of the gamma chain. F(1) is attached to F(0) by a central stalk formed by the gamma and epsilon chains, while a peripheral stalk is formed by the delta and b chains.</text>
</comment>
<protein>
    <recommendedName>
        <fullName evidence="13">ATP synthase subunit b</fullName>
    </recommendedName>
    <alternativeName>
        <fullName evidence="13">ATP synthase F(0) sector subunit b</fullName>
    </alternativeName>
    <alternativeName>
        <fullName evidence="13">ATPase subunit I</fullName>
    </alternativeName>
    <alternativeName>
        <fullName evidence="13">F-type ATPase subunit b</fullName>
        <shortName evidence="13">F-ATPase subunit b</shortName>
    </alternativeName>
</protein>
<accession>A0A8K0Y1Y4</accession>
<keyword evidence="2 13" id="KW-0813">Transport</keyword>
<dbReference type="GO" id="GO:0005886">
    <property type="term" value="C:plasma membrane"/>
    <property type="evidence" value="ECO:0007669"/>
    <property type="project" value="UniProtKB-SubCell"/>
</dbReference>
<gene>
    <name evidence="13" type="primary">atpF</name>
    <name evidence="17" type="ORF">JL811_15970</name>
</gene>
<evidence type="ECO:0000256" key="11">
    <source>
        <dbReference type="ARBA" id="ARBA00025614"/>
    </source>
</evidence>
<dbReference type="GO" id="GO:0012505">
    <property type="term" value="C:endomembrane system"/>
    <property type="evidence" value="ECO:0007669"/>
    <property type="project" value="UniProtKB-SubCell"/>
</dbReference>
<evidence type="ECO:0000256" key="13">
    <source>
        <dbReference type="HAMAP-Rule" id="MF_01398"/>
    </source>
</evidence>
<comment type="similarity">
    <text evidence="1 13 14">Belongs to the ATPase B chain family.</text>
</comment>
<feature type="transmembrane region" description="Helical" evidence="13">
    <location>
        <begin position="30"/>
        <end position="51"/>
    </location>
</feature>
<proteinExistence type="inferred from homology"/>
<dbReference type="PANTHER" id="PTHR33445:SF1">
    <property type="entry name" value="ATP SYNTHASE SUBUNIT B"/>
    <property type="match status" value="1"/>
</dbReference>
<keyword evidence="15" id="KW-0175">Coiled coil</keyword>
<comment type="subcellular location">
    <subcellularLocation>
        <location evidence="13">Cell membrane</location>
        <topology evidence="13">Single-pass membrane protein</topology>
    </subcellularLocation>
    <subcellularLocation>
        <location evidence="12">Endomembrane system</location>
        <topology evidence="12">Single-pass membrane protein</topology>
    </subcellularLocation>
</comment>
<evidence type="ECO:0000256" key="7">
    <source>
        <dbReference type="ARBA" id="ARBA00023065"/>
    </source>
</evidence>
<evidence type="ECO:0000256" key="2">
    <source>
        <dbReference type="ARBA" id="ARBA00022448"/>
    </source>
</evidence>
<dbReference type="CDD" id="cd06503">
    <property type="entry name" value="ATP-synt_Fo_b"/>
    <property type="match status" value="1"/>
</dbReference>
<keyword evidence="8 13" id="KW-0472">Membrane</keyword>
<keyword evidence="7 13" id="KW-0406">Ion transport</keyword>
<evidence type="ECO:0000256" key="4">
    <source>
        <dbReference type="ARBA" id="ARBA00022692"/>
    </source>
</evidence>
<feature type="chain" id="PRO_5035469733" description="ATP synthase subunit b" evidence="16">
    <location>
        <begin position="21"/>
        <end position="187"/>
    </location>
</feature>
<evidence type="ECO:0000313" key="17">
    <source>
        <dbReference type="EMBL" id="MBL4918723.1"/>
    </source>
</evidence>
<keyword evidence="9 13" id="KW-0066">ATP synthesis</keyword>
<evidence type="ECO:0000256" key="6">
    <source>
        <dbReference type="ARBA" id="ARBA00022989"/>
    </source>
</evidence>
<keyword evidence="5 13" id="KW-0375">Hydrogen ion transport</keyword>
<evidence type="ECO:0000256" key="1">
    <source>
        <dbReference type="ARBA" id="ARBA00005513"/>
    </source>
</evidence>
<dbReference type="PANTHER" id="PTHR33445">
    <property type="entry name" value="ATP SYNTHASE SUBUNIT B', CHLOROPLASTIC"/>
    <property type="match status" value="1"/>
</dbReference>
<feature type="coiled-coil region" evidence="15">
    <location>
        <begin position="63"/>
        <end position="126"/>
    </location>
</feature>
<dbReference type="Pfam" id="PF00430">
    <property type="entry name" value="ATP-synt_B"/>
    <property type="match status" value="1"/>
</dbReference>
<dbReference type="GO" id="GO:0046933">
    <property type="term" value="F:proton-transporting ATP synthase activity, rotational mechanism"/>
    <property type="evidence" value="ECO:0007669"/>
    <property type="project" value="UniProtKB-UniRule"/>
</dbReference>
<dbReference type="NCBIfam" id="NF009989">
    <property type="entry name" value="PRK13455.1"/>
    <property type="match status" value="1"/>
</dbReference>
<keyword evidence="18" id="KW-1185">Reference proteome</keyword>
<evidence type="ECO:0000256" key="15">
    <source>
        <dbReference type="SAM" id="Coils"/>
    </source>
</evidence>
<name>A0A8K0Y1Y4_9RHOB</name>
<comment type="function">
    <text evidence="10 13">F(1)F(0) ATP synthase produces ATP from ADP in the presence of a proton or sodium gradient. F-type ATPases consist of two structural domains, F(1) containing the extramembraneous catalytic core and F(0) containing the membrane proton channel, linked together by a central stalk and a peripheral stalk. During catalysis, ATP synthesis in the catalytic domain of F(1) is coupled via a rotary mechanism of the central stalk subunits to proton translocation.</text>
</comment>
<feature type="signal peptide" evidence="16">
    <location>
        <begin position="1"/>
        <end position="20"/>
    </location>
</feature>
<keyword evidence="3 13" id="KW-0138">CF(0)</keyword>
<dbReference type="Proteomes" id="UP000648908">
    <property type="component" value="Unassembled WGS sequence"/>
</dbReference>
<dbReference type="HAMAP" id="MF_01398">
    <property type="entry name" value="ATP_synth_b_bprime"/>
    <property type="match status" value="1"/>
</dbReference>
<keyword evidence="13" id="KW-1003">Cell membrane</keyword>
<dbReference type="GO" id="GO:0045259">
    <property type="term" value="C:proton-transporting ATP synthase complex"/>
    <property type="evidence" value="ECO:0007669"/>
    <property type="project" value="UniProtKB-KW"/>
</dbReference>
<sequence>MKKPILAGILAAAGAVPAQAATGPFFSLGNTDFIVLISFLIFVGVLVKLGVPGKLGSMLDTRAAQIKSDLDEARALREEAKALLASYERKRKDVQDQADRIVTSARDEAKAAAEEGKAELQRAIARRLATAEDRIASAEAGAVRAVREQAVAVAIAAAGDVLAKQMTAETAAASIDEAIKTVDARLH</sequence>
<keyword evidence="16" id="KW-0732">Signal</keyword>
<dbReference type="AlphaFoldDB" id="A0A8K0Y1Y4"/>
<keyword evidence="4 13" id="KW-0812">Transmembrane</keyword>
<evidence type="ECO:0000256" key="10">
    <source>
        <dbReference type="ARBA" id="ARBA00025198"/>
    </source>
</evidence>
<dbReference type="InterPro" id="IPR050059">
    <property type="entry name" value="ATP_synthase_B_chain"/>
</dbReference>
<reference evidence="17" key="1">
    <citation type="submission" date="2021-01" db="EMBL/GenBank/DDBJ databases">
        <title>Tabrizicola alba sp. nov. a motile alkaliphilic bacterium isolated from a soda lake.</title>
        <authorList>
            <person name="Szuroczki S."/>
            <person name="Abbaszade G."/>
            <person name="Schumann P."/>
            <person name="Toth E."/>
        </authorList>
    </citation>
    <scope>NUCLEOTIDE SEQUENCE</scope>
    <source>
        <strain evidence="17">DMG-N-6</strain>
    </source>
</reference>
<comment type="caution">
    <text evidence="17">The sequence shown here is derived from an EMBL/GenBank/DDBJ whole genome shotgun (WGS) entry which is preliminary data.</text>
</comment>
<keyword evidence="6 13" id="KW-1133">Transmembrane helix</keyword>
<evidence type="ECO:0000256" key="14">
    <source>
        <dbReference type="RuleBase" id="RU003848"/>
    </source>
</evidence>
<dbReference type="EMBL" id="JAESVN010000008">
    <property type="protein sequence ID" value="MBL4918723.1"/>
    <property type="molecule type" value="Genomic_DNA"/>
</dbReference>